<dbReference type="Pfam" id="PF01136">
    <property type="entry name" value="Peptidase_U32"/>
    <property type="match status" value="1"/>
</dbReference>
<evidence type="ECO:0000313" key="1">
    <source>
        <dbReference type="EMBL" id="TXH80274.1"/>
    </source>
</evidence>
<organism evidence="1 2">
    <name type="scientific">Thauera aminoaromatica</name>
    <dbReference type="NCBI Taxonomy" id="164330"/>
    <lineage>
        <taxon>Bacteria</taxon>
        <taxon>Pseudomonadati</taxon>
        <taxon>Pseudomonadota</taxon>
        <taxon>Betaproteobacteria</taxon>
        <taxon>Rhodocyclales</taxon>
        <taxon>Zoogloeaceae</taxon>
        <taxon>Thauera</taxon>
    </lineage>
</organism>
<comment type="caution">
    <text evidence="1">The sequence shown here is derived from an EMBL/GenBank/DDBJ whole genome shotgun (WGS) entry which is preliminary data.</text>
</comment>
<gene>
    <name evidence="1" type="ORF">E6Q80_18975</name>
</gene>
<dbReference type="AlphaFoldDB" id="A0A5C7S8T1"/>
<dbReference type="EMBL" id="SSFD01000316">
    <property type="protein sequence ID" value="TXH80274.1"/>
    <property type="molecule type" value="Genomic_DNA"/>
</dbReference>
<dbReference type="Proteomes" id="UP000321192">
    <property type="component" value="Unassembled WGS sequence"/>
</dbReference>
<evidence type="ECO:0000313" key="2">
    <source>
        <dbReference type="Proteomes" id="UP000321192"/>
    </source>
</evidence>
<dbReference type="InterPro" id="IPR051454">
    <property type="entry name" value="RNA/ubiquinone_mod_enzymes"/>
</dbReference>
<dbReference type="PANTHER" id="PTHR30217:SF3">
    <property type="entry name" value="UBIQUINONE BIOSYNTHESIS PROTEIN UBIU"/>
    <property type="match status" value="1"/>
</dbReference>
<dbReference type="InterPro" id="IPR001539">
    <property type="entry name" value="Peptidase_U32"/>
</dbReference>
<dbReference type="RefSeq" id="WP_043744138.1">
    <property type="nucleotide sequence ID" value="NZ_JAKLLK010000001.1"/>
</dbReference>
<proteinExistence type="predicted"/>
<sequence length="337" mass="36280">MRIVAPVSRVAEVAVLAEAGATELYCGLVPPDWRGRFQSISANRRPSGNLASYADLAEAVRSAHAHAAALSLVLNAQHYAAAQIEAAEEIAGRFADLGGDALIVSDLGLVERLATRFPALRVHVSSVATCRNAAAARLCQALGARRLILPRDVTLAEATAIAEEVPDIEIEAFVLNDGCIFEEGACHTIHLPGQLGGPICLDRYRFRHRRRDGGELSARLAARLQENDEAYERWLWYRFSCGFSTTPEGLPFGPCGLCALPALRRGRVAAVKIAGREAPTARKLASVRMVRSVLDRVCAGADAAAVRAFATRLRPSEAHCATGHMCYYPEVLRAEAC</sequence>
<dbReference type="PANTHER" id="PTHR30217">
    <property type="entry name" value="PEPTIDASE U32 FAMILY"/>
    <property type="match status" value="1"/>
</dbReference>
<protein>
    <submittedName>
        <fullName evidence="1">U32 family peptidase</fullName>
    </submittedName>
</protein>
<name>A0A5C7S8T1_THASP</name>
<reference evidence="1 2" key="1">
    <citation type="submission" date="2018-09" db="EMBL/GenBank/DDBJ databases">
        <title>Metagenome Assembled Genomes from an Advanced Water Purification Facility.</title>
        <authorList>
            <person name="Stamps B.W."/>
            <person name="Spear J.R."/>
        </authorList>
    </citation>
    <scope>NUCLEOTIDE SEQUENCE [LARGE SCALE GENOMIC DNA]</scope>
    <source>
        <strain evidence="1">Bin_27_1</strain>
    </source>
</reference>
<accession>A0A5C7S8T1</accession>